<dbReference type="EMBL" id="BAABJV010000014">
    <property type="protein sequence ID" value="GAA4789386.1"/>
    <property type="molecule type" value="Genomic_DNA"/>
</dbReference>
<proteinExistence type="predicted"/>
<reference evidence="3" key="1">
    <citation type="journal article" date="2019" name="Int. J. Syst. Evol. Microbiol.">
        <title>The Global Catalogue of Microorganisms (GCM) 10K type strain sequencing project: providing services to taxonomists for standard genome sequencing and annotation.</title>
        <authorList>
            <consortium name="The Broad Institute Genomics Platform"/>
            <consortium name="The Broad Institute Genome Sequencing Center for Infectious Disease"/>
            <person name="Wu L."/>
            <person name="Ma J."/>
        </authorList>
    </citation>
    <scope>NUCLEOTIDE SEQUENCE [LARGE SCALE GENOMIC DNA]</scope>
    <source>
        <strain evidence="3">JCM 18324</strain>
    </source>
</reference>
<evidence type="ECO:0000313" key="3">
    <source>
        <dbReference type="Proteomes" id="UP001501147"/>
    </source>
</evidence>
<feature type="compositionally biased region" description="Low complexity" evidence="1">
    <location>
        <begin position="19"/>
        <end position="37"/>
    </location>
</feature>
<dbReference type="Proteomes" id="UP001501147">
    <property type="component" value="Unassembled WGS sequence"/>
</dbReference>
<protein>
    <submittedName>
        <fullName evidence="2">Uncharacterized protein</fullName>
    </submittedName>
</protein>
<evidence type="ECO:0000313" key="2">
    <source>
        <dbReference type="EMBL" id="GAA4789386.1"/>
    </source>
</evidence>
<organism evidence="2 3">
    <name type="scientific">Streptomyces sanyensis</name>
    <dbReference type="NCBI Taxonomy" id="568869"/>
    <lineage>
        <taxon>Bacteria</taxon>
        <taxon>Bacillati</taxon>
        <taxon>Actinomycetota</taxon>
        <taxon>Actinomycetes</taxon>
        <taxon>Kitasatosporales</taxon>
        <taxon>Streptomycetaceae</taxon>
        <taxon>Streptomyces</taxon>
    </lineage>
</organism>
<accession>A0ABP9B1S3</accession>
<sequence>MASRRPAEKAPGAGDGSGEEAAAGPATAAQEASTSSADRPARRAVVRLTVSAFRLFLQGGGGTDTY</sequence>
<comment type="caution">
    <text evidence="2">The sequence shown here is derived from an EMBL/GenBank/DDBJ whole genome shotgun (WGS) entry which is preliminary data.</text>
</comment>
<evidence type="ECO:0000256" key="1">
    <source>
        <dbReference type="SAM" id="MobiDB-lite"/>
    </source>
</evidence>
<keyword evidence="3" id="KW-1185">Reference proteome</keyword>
<name>A0ABP9B1S3_9ACTN</name>
<gene>
    <name evidence="2" type="ORF">GCM10023329_45970</name>
</gene>
<feature type="region of interest" description="Disordered" evidence="1">
    <location>
        <begin position="1"/>
        <end position="42"/>
    </location>
</feature>